<dbReference type="OrthoDB" id="5191115at2"/>
<dbReference type="SUPFAM" id="SSF58014">
    <property type="entry name" value="Coiled-coil domain of nucleotide exchange factor GrpE"/>
    <property type="match status" value="1"/>
</dbReference>
<comment type="function">
    <text evidence="3 4">Participates actively in the response to hyperosmotic and heat shock by preventing the aggregation of stress-denatured proteins, in association with DnaK and GrpE. It is the nucleotide exchange factor for DnaK and may function as a thermosensor. Unfolded proteins bind initially to DnaJ; upon interaction with the DnaJ-bound protein, DnaK hydrolyzes its bound ATP, resulting in the formation of a stable complex. GrpE releases ADP from DnaK; ATP binding to DnaK triggers the release of the substrate protein, thus completing the reaction cycle. Several rounds of ATP-dependent interactions between DnaJ, DnaK and GrpE are required for fully efficient folding.</text>
</comment>
<dbReference type="InterPro" id="IPR009012">
    <property type="entry name" value="GrpE_head"/>
</dbReference>
<dbReference type="EMBL" id="FXBM01000002">
    <property type="protein sequence ID" value="SMH43900.1"/>
    <property type="molecule type" value="Genomic_DNA"/>
</dbReference>
<dbReference type="SUPFAM" id="SSF51064">
    <property type="entry name" value="Head domain of nucleotide exchange factor GrpE"/>
    <property type="match status" value="1"/>
</dbReference>
<dbReference type="GO" id="GO:0051082">
    <property type="term" value="F:unfolded protein binding"/>
    <property type="evidence" value="ECO:0007669"/>
    <property type="project" value="TreeGrafter"/>
</dbReference>
<dbReference type="GO" id="GO:0051087">
    <property type="term" value="F:protein-folding chaperone binding"/>
    <property type="evidence" value="ECO:0007669"/>
    <property type="project" value="InterPro"/>
</dbReference>
<evidence type="ECO:0000256" key="1">
    <source>
        <dbReference type="ARBA" id="ARBA00009054"/>
    </source>
</evidence>
<evidence type="ECO:0000313" key="6">
    <source>
        <dbReference type="EMBL" id="SMH43900.1"/>
    </source>
</evidence>
<comment type="similarity">
    <text evidence="1 3 5">Belongs to the GrpE family.</text>
</comment>
<evidence type="ECO:0000256" key="5">
    <source>
        <dbReference type="RuleBase" id="RU004478"/>
    </source>
</evidence>
<dbReference type="AlphaFoldDB" id="A0A1X7P2B1"/>
<accession>A0A1X7P2B1</accession>
<name>A0A1X7P2B1_9MICO</name>
<dbReference type="CDD" id="cd00446">
    <property type="entry name" value="GrpE"/>
    <property type="match status" value="1"/>
</dbReference>
<comment type="subcellular location">
    <subcellularLocation>
        <location evidence="3">Cytoplasm</location>
    </subcellularLocation>
</comment>
<dbReference type="Proteomes" id="UP000193711">
    <property type="component" value="Unassembled WGS sequence"/>
</dbReference>
<dbReference type="InterPro" id="IPR013805">
    <property type="entry name" value="GrpE_CC"/>
</dbReference>
<keyword evidence="2 3" id="KW-0143">Chaperone</keyword>
<keyword evidence="3" id="KW-0963">Cytoplasm</keyword>
<gene>
    <name evidence="3" type="primary">grpE</name>
    <name evidence="6" type="ORF">SAMN06295885_2256</name>
</gene>
<dbReference type="PROSITE" id="PS01071">
    <property type="entry name" value="GRPE"/>
    <property type="match status" value="1"/>
</dbReference>
<evidence type="ECO:0000313" key="7">
    <source>
        <dbReference type="Proteomes" id="UP000193711"/>
    </source>
</evidence>
<dbReference type="Pfam" id="PF01025">
    <property type="entry name" value="GrpE"/>
    <property type="match status" value="1"/>
</dbReference>
<dbReference type="GO" id="GO:0005737">
    <property type="term" value="C:cytoplasm"/>
    <property type="evidence" value="ECO:0007669"/>
    <property type="project" value="UniProtKB-SubCell"/>
</dbReference>
<dbReference type="Gene3D" id="2.30.22.10">
    <property type="entry name" value="Head domain of nucleotide exchange factor GrpE"/>
    <property type="match status" value="1"/>
</dbReference>
<dbReference type="STRING" id="1891671.SAMN06295885_2256"/>
<dbReference type="GO" id="GO:0042803">
    <property type="term" value="F:protein homodimerization activity"/>
    <property type="evidence" value="ECO:0007669"/>
    <property type="project" value="InterPro"/>
</dbReference>
<dbReference type="RefSeq" id="WP_085476692.1">
    <property type="nucleotide sequence ID" value="NZ_FXBM01000002.1"/>
</dbReference>
<dbReference type="Gene3D" id="3.90.20.20">
    <property type="match status" value="1"/>
</dbReference>
<reference evidence="7" key="1">
    <citation type="submission" date="2017-04" db="EMBL/GenBank/DDBJ databases">
        <authorList>
            <person name="Varghese N."/>
            <person name="Submissions S."/>
        </authorList>
    </citation>
    <scope>NUCLEOTIDE SEQUENCE [LARGE SCALE GENOMIC DNA]</scope>
    <source>
        <strain evidence="7">VKM Ac-2121</strain>
    </source>
</reference>
<evidence type="ECO:0000256" key="4">
    <source>
        <dbReference type="RuleBase" id="RU000639"/>
    </source>
</evidence>
<dbReference type="PRINTS" id="PR00773">
    <property type="entry name" value="GRPEPROTEIN"/>
</dbReference>
<proteinExistence type="inferred from homology"/>
<comment type="subunit">
    <text evidence="3">Homodimer.</text>
</comment>
<protein>
    <recommendedName>
        <fullName evidence="3 4">Protein GrpE</fullName>
    </recommendedName>
    <alternativeName>
        <fullName evidence="3">HSP-70 cofactor</fullName>
    </alternativeName>
</protein>
<evidence type="ECO:0000256" key="3">
    <source>
        <dbReference type="HAMAP-Rule" id="MF_01151"/>
    </source>
</evidence>
<dbReference type="PANTHER" id="PTHR21237">
    <property type="entry name" value="GRPE PROTEIN"/>
    <property type="match status" value="1"/>
</dbReference>
<sequence length="154" mass="16708">MDATNAPPDDLDQRRAELEDRWKRAAADLDNTRKRSARELTLAIDAERARAASVFLPVVDGLQDAVAYARAADAGLADGMESIREQAVAALERLGYPRIDQVGVPFDPRLHEVVSVLERGDQPPRTVVAVPRLGFGSAERLLRPAGVVVTAAEE</sequence>
<dbReference type="GO" id="GO:0006457">
    <property type="term" value="P:protein folding"/>
    <property type="evidence" value="ECO:0007669"/>
    <property type="project" value="InterPro"/>
</dbReference>
<dbReference type="InterPro" id="IPR000740">
    <property type="entry name" value="GrpE"/>
</dbReference>
<keyword evidence="3 4" id="KW-0346">Stress response</keyword>
<organism evidence="6 7">
    <name type="scientific">Rathayibacter oskolensis</name>
    <dbReference type="NCBI Taxonomy" id="1891671"/>
    <lineage>
        <taxon>Bacteria</taxon>
        <taxon>Bacillati</taxon>
        <taxon>Actinomycetota</taxon>
        <taxon>Actinomycetes</taxon>
        <taxon>Micrococcales</taxon>
        <taxon>Microbacteriaceae</taxon>
        <taxon>Rathayibacter</taxon>
    </lineage>
</organism>
<dbReference type="PANTHER" id="PTHR21237:SF23">
    <property type="entry name" value="GRPE PROTEIN HOMOLOG, MITOCHONDRIAL"/>
    <property type="match status" value="1"/>
</dbReference>
<dbReference type="GO" id="GO:0000774">
    <property type="term" value="F:adenyl-nucleotide exchange factor activity"/>
    <property type="evidence" value="ECO:0007669"/>
    <property type="project" value="InterPro"/>
</dbReference>
<evidence type="ECO:0000256" key="2">
    <source>
        <dbReference type="ARBA" id="ARBA00023186"/>
    </source>
</evidence>
<dbReference type="HAMAP" id="MF_01151">
    <property type="entry name" value="GrpE"/>
    <property type="match status" value="1"/>
</dbReference>
<keyword evidence="7" id="KW-1185">Reference proteome</keyword>